<evidence type="ECO:0000259" key="1">
    <source>
        <dbReference type="SMART" id="SM01091"/>
    </source>
</evidence>
<organism evidence="2">
    <name type="scientific">bioreactor metagenome</name>
    <dbReference type="NCBI Taxonomy" id="1076179"/>
    <lineage>
        <taxon>unclassified sequences</taxon>
        <taxon>metagenomes</taxon>
        <taxon>ecological metagenomes</taxon>
    </lineage>
</organism>
<dbReference type="InterPro" id="IPR016169">
    <property type="entry name" value="FAD-bd_PCMH_sub2"/>
</dbReference>
<dbReference type="Pfam" id="PF03471">
    <property type="entry name" value="CorC_HlyC"/>
    <property type="match status" value="1"/>
</dbReference>
<proteinExistence type="predicted"/>
<reference evidence="2" key="1">
    <citation type="submission" date="2019-08" db="EMBL/GenBank/DDBJ databases">
        <authorList>
            <person name="Kucharzyk K."/>
            <person name="Murdoch R.W."/>
            <person name="Higgins S."/>
            <person name="Loffler F."/>
        </authorList>
    </citation>
    <scope>NUCLEOTIDE SEQUENCE</scope>
</reference>
<evidence type="ECO:0000313" key="2">
    <source>
        <dbReference type="EMBL" id="MPN32023.1"/>
    </source>
</evidence>
<gene>
    <name evidence="2" type="ORF">SDC9_179498</name>
</gene>
<comment type="caution">
    <text evidence="2">The sequence shown here is derived from an EMBL/GenBank/DDBJ whole genome shotgun (WGS) entry which is preliminary data.</text>
</comment>
<sequence length="78" mass="8855">MVTIAQLNDDLNLDLDNENADTIGGYFIEKLGRVPEKGDVVDDLAIRMEVLRIRGRRIKDLKIIKKDIDVPEAADDEF</sequence>
<protein>
    <recommendedName>
        <fullName evidence="1">Transporter-associated domain-containing protein</fullName>
    </recommendedName>
</protein>
<dbReference type="InterPro" id="IPR051676">
    <property type="entry name" value="UPF0053_domain"/>
</dbReference>
<dbReference type="GO" id="GO:0050660">
    <property type="term" value="F:flavin adenine dinucleotide binding"/>
    <property type="evidence" value="ECO:0007669"/>
    <property type="project" value="InterPro"/>
</dbReference>
<dbReference type="InterPro" id="IPR005170">
    <property type="entry name" value="Transptr-assoc_dom"/>
</dbReference>
<dbReference type="EMBL" id="VSSQ01083806">
    <property type="protein sequence ID" value="MPN32023.1"/>
    <property type="molecule type" value="Genomic_DNA"/>
</dbReference>
<dbReference type="PANTHER" id="PTHR43099:SF5">
    <property type="entry name" value="HLYC_CORC FAMILY TRANSPORTER"/>
    <property type="match status" value="1"/>
</dbReference>
<dbReference type="SMART" id="SM01091">
    <property type="entry name" value="CorC_HlyC"/>
    <property type="match status" value="1"/>
</dbReference>
<name>A0A645H8B2_9ZZZZ</name>
<feature type="domain" description="Transporter-associated" evidence="1">
    <location>
        <begin position="1"/>
        <end position="67"/>
    </location>
</feature>
<dbReference type="SUPFAM" id="SSF56176">
    <property type="entry name" value="FAD-binding/transporter-associated domain-like"/>
    <property type="match status" value="1"/>
</dbReference>
<dbReference type="AlphaFoldDB" id="A0A645H8B2"/>
<dbReference type="Gene3D" id="3.30.465.10">
    <property type="match status" value="1"/>
</dbReference>
<dbReference type="PANTHER" id="PTHR43099">
    <property type="entry name" value="UPF0053 PROTEIN YRKA"/>
    <property type="match status" value="1"/>
</dbReference>
<dbReference type="InterPro" id="IPR036318">
    <property type="entry name" value="FAD-bd_PCMH-like_sf"/>
</dbReference>
<accession>A0A645H8B2</accession>